<keyword evidence="4" id="KW-0539">Nucleus</keyword>
<feature type="compositionally biased region" description="Gly residues" evidence="5">
    <location>
        <begin position="320"/>
        <end position="329"/>
    </location>
</feature>
<evidence type="ECO:0000256" key="1">
    <source>
        <dbReference type="ARBA" id="ARBA00004123"/>
    </source>
</evidence>
<dbReference type="InParanoid" id="A0A136J7G5"/>
<keyword evidence="7" id="KW-1185">Reference proteome</keyword>
<feature type="region of interest" description="Disordered" evidence="5">
    <location>
        <begin position="607"/>
        <end position="629"/>
    </location>
</feature>
<dbReference type="STRING" id="196109.A0A136J7G5"/>
<feature type="compositionally biased region" description="Gly residues" evidence="5">
    <location>
        <begin position="168"/>
        <end position="179"/>
    </location>
</feature>
<dbReference type="AlphaFoldDB" id="A0A136J7G5"/>
<feature type="compositionally biased region" description="Acidic residues" evidence="5">
    <location>
        <begin position="298"/>
        <end position="310"/>
    </location>
</feature>
<dbReference type="GO" id="GO:0003677">
    <property type="term" value="F:DNA binding"/>
    <property type="evidence" value="ECO:0007669"/>
    <property type="project" value="InterPro"/>
</dbReference>
<dbReference type="Pfam" id="PF05132">
    <property type="entry name" value="RNA_pol_Rpc4"/>
    <property type="match status" value="1"/>
</dbReference>
<feature type="compositionally biased region" description="Basic and acidic residues" evidence="5">
    <location>
        <begin position="442"/>
        <end position="455"/>
    </location>
</feature>
<feature type="compositionally biased region" description="Gly residues" evidence="5">
    <location>
        <begin position="40"/>
        <end position="49"/>
    </location>
</feature>
<feature type="compositionally biased region" description="Acidic residues" evidence="5">
    <location>
        <begin position="509"/>
        <end position="519"/>
    </location>
</feature>
<evidence type="ECO:0000256" key="4">
    <source>
        <dbReference type="ARBA" id="ARBA00023242"/>
    </source>
</evidence>
<feature type="compositionally biased region" description="Low complexity" evidence="5">
    <location>
        <begin position="78"/>
        <end position="97"/>
    </location>
</feature>
<evidence type="ECO:0000256" key="3">
    <source>
        <dbReference type="ARBA" id="ARBA00023163"/>
    </source>
</evidence>
<dbReference type="PANTHER" id="PTHR13408:SF0">
    <property type="entry name" value="DNA-DIRECTED RNA POLYMERASE III SUBUNIT RPC4"/>
    <property type="match status" value="1"/>
</dbReference>
<evidence type="ECO:0000313" key="7">
    <source>
        <dbReference type="Proteomes" id="UP000070501"/>
    </source>
</evidence>
<evidence type="ECO:0000313" key="6">
    <source>
        <dbReference type="EMBL" id="KXJ93069.1"/>
    </source>
</evidence>
<keyword evidence="3" id="KW-0804">Transcription</keyword>
<accession>A0A136J7G5</accession>
<proteinExistence type="predicted"/>
<feature type="compositionally biased region" description="Basic and acidic residues" evidence="5">
    <location>
        <begin position="114"/>
        <end position="149"/>
    </location>
</feature>
<protein>
    <submittedName>
        <fullName evidence="6">RNA polymerase III RPC4-domain-containing protein</fullName>
    </submittedName>
</protein>
<feature type="compositionally biased region" description="Gly residues" evidence="5">
    <location>
        <begin position="7"/>
        <end position="24"/>
    </location>
</feature>
<reference evidence="7" key="1">
    <citation type="submission" date="2016-02" db="EMBL/GenBank/DDBJ databases">
        <title>Draft genome sequence of Microdochium bolleyi, a fungal endophyte of beachgrass.</title>
        <authorList>
            <consortium name="DOE Joint Genome Institute"/>
            <person name="David A.S."/>
            <person name="May G."/>
            <person name="Haridas S."/>
            <person name="Lim J."/>
            <person name="Wang M."/>
            <person name="Labutti K."/>
            <person name="Lipzen A."/>
            <person name="Barry K."/>
            <person name="Grigoriev I.V."/>
        </authorList>
    </citation>
    <scope>NUCLEOTIDE SEQUENCE [LARGE SCALE GENOMIC DNA]</scope>
    <source>
        <strain evidence="7">J235TASD1</strain>
    </source>
</reference>
<feature type="region of interest" description="Disordered" evidence="5">
    <location>
        <begin position="426"/>
        <end position="527"/>
    </location>
</feature>
<dbReference type="PANTHER" id="PTHR13408">
    <property type="entry name" value="DNA-DIRECTED RNA POLYMERASE III"/>
    <property type="match status" value="1"/>
</dbReference>
<name>A0A136J7G5_9PEZI</name>
<organism evidence="6 7">
    <name type="scientific">Microdochium bolleyi</name>
    <dbReference type="NCBI Taxonomy" id="196109"/>
    <lineage>
        <taxon>Eukaryota</taxon>
        <taxon>Fungi</taxon>
        <taxon>Dikarya</taxon>
        <taxon>Ascomycota</taxon>
        <taxon>Pezizomycotina</taxon>
        <taxon>Sordariomycetes</taxon>
        <taxon>Xylariomycetidae</taxon>
        <taxon>Xylariales</taxon>
        <taxon>Microdochiaceae</taxon>
        <taxon>Microdochium</taxon>
    </lineage>
</organism>
<dbReference type="GO" id="GO:0005666">
    <property type="term" value="C:RNA polymerase III complex"/>
    <property type="evidence" value="ECO:0007669"/>
    <property type="project" value="InterPro"/>
</dbReference>
<keyword evidence="2" id="KW-0240">DNA-directed RNA polymerase</keyword>
<sequence>MPAPRGSRGGARGARGGSRGGRGGAATAAAAASQPAPESSGGGGGGADGDGNAAATVTLIDSTPESSAANTPIPSRPSTPSLAAPGGSGSSTPATTRGGAGGAGGLSRFRPKNVRRDADERKKLDEQRSRDLAAKIKVEERELAKEERRARRGGRGRGDAMSQRGMMRRGGGGGGGGASGPFSAMPQENMKGGSGTAYGWSSGPSGRSGAGGGRGGGFGAGGRGGSGFNRAELTDEQRYRPRREHEPRVNVEVLSGFAEDDEGQPMFYEPRSNGAHPVGLFRTEHEDEIVKVATTAELEAEEQESDDDGDLFVPGKVPDGLGGSGGGMAGDDDNEVWHAAPTGASGSAAVKPEPGTEGESMDIDLADIPEAQVKAPPSPELTKKVPTAVMVDPSKEKKREKALQDPEVQHQMYDMQTLIQELSYYDPNIGNAGAEGADGEEAETRQDNGQDKEGRLYLFQLPPVLPPLVKPNEDGSISSAPIDLERNTGTSTTPSSAGTGAAKIKSEDSDLNNPDDEAATSEQLFPPEGGYIGKLIVRKSGKVSLDWGGTRLDLGMATETDFLTSSVMLETKDHPDQADMVTGHAAGMGQVMGKFVLTPVWDEEEDWNPSLEGIDMGDGGGQDAENADQ</sequence>
<evidence type="ECO:0000256" key="5">
    <source>
        <dbReference type="SAM" id="MobiDB-lite"/>
    </source>
</evidence>
<feature type="compositionally biased region" description="Gly residues" evidence="5">
    <location>
        <begin position="206"/>
        <end position="227"/>
    </location>
</feature>
<feature type="region of interest" description="Disordered" evidence="5">
    <location>
        <begin position="295"/>
        <end position="361"/>
    </location>
</feature>
<feature type="compositionally biased region" description="Low complexity" evidence="5">
    <location>
        <begin position="488"/>
        <end position="502"/>
    </location>
</feature>
<feature type="compositionally biased region" description="Basic and acidic residues" evidence="5">
    <location>
        <begin position="232"/>
        <end position="248"/>
    </location>
</feature>
<dbReference type="GO" id="GO:0042797">
    <property type="term" value="P:tRNA transcription by RNA polymerase III"/>
    <property type="evidence" value="ECO:0007669"/>
    <property type="project" value="TreeGrafter"/>
</dbReference>
<comment type="subcellular location">
    <subcellularLocation>
        <location evidence="1">Nucleus</location>
    </subcellularLocation>
</comment>
<dbReference type="EMBL" id="KQ964248">
    <property type="protein sequence ID" value="KXJ93069.1"/>
    <property type="molecule type" value="Genomic_DNA"/>
</dbReference>
<dbReference type="InterPro" id="IPR007811">
    <property type="entry name" value="RPC4"/>
</dbReference>
<gene>
    <name evidence="6" type="ORF">Micbo1qcDRAFT_232700</name>
</gene>
<feature type="compositionally biased region" description="Polar residues" evidence="5">
    <location>
        <begin position="59"/>
        <end position="73"/>
    </location>
</feature>
<feature type="region of interest" description="Disordered" evidence="5">
    <location>
        <begin position="1"/>
        <end position="248"/>
    </location>
</feature>
<evidence type="ECO:0000256" key="2">
    <source>
        <dbReference type="ARBA" id="ARBA00022478"/>
    </source>
</evidence>
<dbReference type="OrthoDB" id="5836119at2759"/>
<feature type="compositionally biased region" description="Low complexity" evidence="5">
    <location>
        <begin position="25"/>
        <end position="39"/>
    </location>
</feature>
<dbReference type="Proteomes" id="UP000070501">
    <property type="component" value="Unassembled WGS sequence"/>
</dbReference>